<reference evidence="6" key="1">
    <citation type="journal article" date="2019" name="Int. J. Syst. Evol. Microbiol.">
        <title>The Global Catalogue of Microorganisms (GCM) 10K type strain sequencing project: providing services to taxonomists for standard genome sequencing and annotation.</title>
        <authorList>
            <consortium name="The Broad Institute Genomics Platform"/>
            <consortium name="The Broad Institute Genome Sequencing Center for Infectious Disease"/>
            <person name="Wu L."/>
            <person name="Ma J."/>
        </authorList>
    </citation>
    <scope>NUCLEOTIDE SEQUENCE [LARGE SCALE GENOMIC DNA]</scope>
    <source>
        <strain evidence="6">CGMCC 1.12664</strain>
    </source>
</reference>
<keyword evidence="4" id="KW-0479">Metal-binding</keyword>
<comment type="similarity">
    <text evidence="2 4">Belongs to the trehalose phosphatase family.</text>
</comment>
<dbReference type="NCBIfam" id="TIGR00685">
    <property type="entry name" value="T6PP"/>
    <property type="match status" value="1"/>
</dbReference>
<keyword evidence="6" id="KW-1185">Reference proteome</keyword>
<sequence>MPHDRSAPPRVDWSASAAYLDFDGTLVDLAPRPEDVRLGTRERTLLQALTERCSGGVAILSGRDLENLRPHLDGLPVILSGSHGAQIDINGDPTLVPGAGVGIEAAFNVLKPFADANGLLIERKAAAIAVHYRAQPAMADEVTARIDSLAAGHPGLKPVHGKMVSELASKEYSKGTALIQLSNHPRFARRTPVAIGDDTTDEDMFRAARSVGGIGIKIGAGQTTANYRFDTRADMTRWLAETLEDC</sequence>
<dbReference type="EC" id="3.1.3.12" evidence="4"/>
<evidence type="ECO:0000256" key="3">
    <source>
        <dbReference type="ARBA" id="ARBA00022801"/>
    </source>
</evidence>
<dbReference type="Gene3D" id="3.30.70.1020">
    <property type="entry name" value="Trehalose-6-phosphate phosphatase related protein, domain 2"/>
    <property type="match status" value="1"/>
</dbReference>
<organism evidence="5 6">
    <name type="scientific">Primorskyibacter flagellatus</name>
    <dbReference type="NCBI Taxonomy" id="1387277"/>
    <lineage>
        <taxon>Bacteria</taxon>
        <taxon>Pseudomonadati</taxon>
        <taxon>Pseudomonadota</taxon>
        <taxon>Alphaproteobacteria</taxon>
        <taxon>Rhodobacterales</taxon>
        <taxon>Roseobacteraceae</taxon>
        <taxon>Primorskyibacter</taxon>
    </lineage>
</organism>
<evidence type="ECO:0000256" key="4">
    <source>
        <dbReference type="RuleBase" id="RU361117"/>
    </source>
</evidence>
<name>A0A917AFJ2_9RHOB</name>
<dbReference type="NCBIfam" id="TIGR01484">
    <property type="entry name" value="HAD-SF-IIB"/>
    <property type="match status" value="1"/>
</dbReference>
<evidence type="ECO:0000256" key="1">
    <source>
        <dbReference type="ARBA" id="ARBA00005199"/>
    </source>
</evidence>
<evidence type="ECO:0000256" key="2">
    <source>
        <dbReference type="ARBA" id="ARBA00008770"/>
    </source>
</evidence>
<gene>
    <name evidence="5" type="primary">otsB</name>
    <name evidence="5" type="ORF">GCM10011360_37560</name>
</gene>
<comment type="catalytic activity">
    <reaction evidence="4">
        <text>alpha,alpha-trehalose 6-phosphate + H2O = alpha,alpha-trehalose + phosphate</text>
        <dbReference type="Rhea" id="RHEA:23420"/>
        <dbReference type="ChEBI" id="CHEBI:15377"/>
        <dbReference type="ChEBI" id="CHEBI:16551"/>
        <dbReference type="ChEBI" id="CHEBI:43474"/>
        <dbReference type="ChEBI" id="CHEBI:58429"/>
        <dbReference type="EC" id="3.1.3.12"/>
    </reaction>
</comment>
<dbReference type="Pfam" id="PF02358">
    <property type="entry name" value="Trehalose_PPase"/>
    <property type="match status" value="1"/>
</dbReference>
<comment type="pathway">
    <text evidence="1 4">Glycan biosynthesis; trehalose biosynthesis.</text>
</comment>
<dbReference type="AlphaFoldDB" id="A0A917AFJ2"/>
<dbReference type="EMBL" id="BMFJ01000002">
    <property type="protein sequence ID" value="GGE46824.1"/>
    <property type="molecule type" value="Genomic_DNA"/>
</dbReference>
<keyword evidence="4" id="KW-0460">Magnesium</keyword>
<evidence type="ECO:0000313" key="5">
    <source>
        <dbReference type="EMBL" id="GGE46824.1"/>
    </source>
</evidence>
<dbReference type="InterPro" id="IPR036412">
    <property type="entry name" value="HAD-like_sf"/>
</dbReference>
<dbReference type="SUPFAM" id="SSF56784">
    <property type="entry name" value="HAD-like"/>
    <property type="match status" value="1"/>
</dbReference>
<dbReference type="GO" id="GO:0046872">
    <property type="term" value="F:metal ion binding"/>
    <property type="evidence" value="ECO:0007669"/>
    <property type="project" value="UniProtKB-KW"/>
</dbReference>
<comment type="cofactor">
    <cofactor evidence="4">
        <name>Mg(2+)</name>
        <dbReference type="ChEBI" id="CHEBI:18420"/>
    </cofactor>
</comment>
<dbReference type="RefSeq" id="WP_188479352.1">
    <property type="nucleotide sequence ID" value="NZ_BMFJ01000002.1"/>
</dbReference>
<protein>
    <recommendedName>
        <fullName evidence="4">Trehalose 6-phosphate phosphatase</fullName>
        <ecNumber evidence="4">3.1.3.12</ecNumber>
    </recommendedName>
</protein>
<evidence type="ECO:0000313" key="6">
    <source>
        <dbReference type="Proteomes" id="UP000612855"/>
    </source>
</evidence>
<comment type="caution">
    <text evidence="5">The sequence shown here is derived from an EMBL/GenBank/DDBJ whole genome shotgun (WGS) entry which is preliminary data.</text>
</comment>
<dbReference type="Gene3D" id="3.40.50.1000">
    <property type="entry name" value="HAD superfamily/HAD-like"/>
    <property type="match status" value="1"/>
</dbReference>
<dbReference type="InterPro" id="IPR023214">
    <property type="entry name" value="HAD_sf"/>
</dbReference>
<dbReference type="PANTHER" id="PTHR43768">
    <property type="entry name" value="TREHALOSE 6-PHOSPHATE PHOSPHATASE"/>
    <property type="match status" value="1"/>
</dbReference>
<proteinExistence type="inferred from homology"/>
<comment type="function">
    <text evidence="4">Removes the phosphate from trehalose 6-phosphate to produce free trehalose.</text>
</comment>
<dbReference type="InterPro" id="IPR003337">
    <property type="entry name" value="Trehalose_PPase"/>
</dbReference>
<keyword evidence="3 4" id="KW-0378">Hydrolase</keyword>
<dbReference type="InterPro" id="IPR006379">
    <property type="entry name" value="HAD-SF_hydro_IIB"/>
</dbReference>
<dbReference type="Proteomes" id="UP000612855">
    <property type="component" value="Unassembled WGS sequence"/>
</dbReference>
<dbReference type="GO" id="GO:0004805">
    <property type="term" value="F:trehalose-phosphatase activity"/>
    <property type="evidence" value="ECO:0007669"/>
    <property type="project" value="UniProtKB-EC"/>
</dbReference>
<dbReference type="GO" id="GO:0005992">
    <property type="term" value="P:trehalose biosynthetic process"/>
    <property type="evidence" value="ECO:0007669"/>
    <property type="project" value="InterPro"/>
</dbReference>
<dbReference type="InterPro" id="IPR044651">
    <property type="entry name" value="OTSB-like"/>
</dbReference>
<accession>A0A917AFJ2</accession>
<dbReference type="PANTHER" id="PTHR43768:SF3">
    <property type="entry name" value="TREHALOSE 6-PHOSPHATE PHOSPHATASE"/>
    <property type="match status" value="1"/>
</dbReference>